<evidence type="ECO:0000313" key="2">
    <source>
        <dbReference type="Proteomes" id="UP000053989"/>
    </source>
</evidence>
<sequence length="142" mass="16017">MLPYAFEAPIFSAIFPKDDHVVTVNGRGQLIVIKRIPDIMPPIFRFQGIGPIGIERFEISIVIDGKRLNVIARGDEVVAIPGLPPQPFHIPYHKERKAYSIEEPSFRPISLWGVKHGEIFIETNPGVIFPPEQLFRLGGHEN</sequence>
<evidence type="ECO:0000313" key="1">
    <source>
        <dbReference type="EMBL" id="KIM51159.1"/>
    </source>
</evidence>
<reference evidence="1 2" key="1">
    <citation type="submission" date="2014-04" db="EMBL/GenBank/DDBJ databases">
        <authorList>
            <consortium name="DOE Joint Genome Institute"/>
            <person name="Kuo A."/>
            <person name="Kohler A."/>
            <person name="Nagy L.G."/>
            <person name="Floudas D."/>
            <person name="Copeland A."/>
            <person name="Barry K.W."/>
            <person name="Cichocki N."/>
            <person name="Veneault-Fourrey C."/>
            <person name="LaButti K."/>
            <person name="Lindquist E.A."/>
            <person name="Lipzen A."/>
            <person name="Lundell T."/>
            <person name="Morin E."/>
            <person name="Murat C."/>
            <person name="Sun H."/>
            <person name="Tunlid A."/>
            <person name="Henrissat B."/>
            <person name="Grigoriev I.V."/>
            <person name="Hibbett D.S."/>
            <person name="Martin F."/>
            <person name="Nordberg H.P."/>
            <person name="Cantor M.N."/>
            <person name="Hua S.X."/>
        </authorList>
    </citation>
    <scope>NUCLEOTIDE SEQUENCE [LARGE SCALE GENOMIC DNA]</scope>
    <source>
        <strain evidence="1 2">Foug A</strain>
    </source>
</reference>
<dbReference type="HOGENOM" id="CLU_1826459_0_0_1"/>
<gene>
    <name evidence="1" type="ORF">SCLCIDRAFT_1224799</name>
</gene>
<dbReference type="AlphaFoldDB" id="A0A0C3D446"/>
<keyword evidence="2" id="KW-1185">Reference proteome</keyword>
<protein>
    <submittedName>
        <fullName evidence="1">Uncharacterized protein</fullName>
    </submittedName>
</protein>
<organism evidence="1 2">
    <name type="scientific">Scleroderma citrinum Foug A</name>
    <dbReference type="NCBI Taxonomy" id="1036808"/>
    <lineage>
        <taxon>Eukaryota</taxon>
        <taxon>Fungi</taxon>
        <taxon>Dikarya</taxon>
        <taxon>Basidiomycota</taxon>
        <taxon>Agaricomycotina</taxon>
        <taxon>Agaricomycetes</taxon>
        <taxon>Agaricomycetidae</taxon>
        <taxon>Boletales</taxon>
        <taxon>Sclerodermatineae</taxon>
        <taxon>Sclerodermataceae</taxon>
        <taxon>Scleroderma</taxon>
    </lineage>
</organism>
<accession>A0A0C3D446</accession>
<dbReference type="EMBL" id="KN822280">
    <property type="protein sequence ID" value="KIM51159.1"/>
    <property type="molecule type" value="Genomic_DNA"/>
</dbReference>
<dbReference type="InParanoid" id="A0A0C3D446"/>
<name>A0A0C3D446_9AGAM</name>
<proteinExistence type="predicted"/>
<reference evidence="2" key="2">
    <citation type="submission" date="2015-01" db="EMBL/GenBank/DDBJ databases">
        <title>Evolutionary Origins and Diversification of the Mycorrhizal Mutualists.</title>
        <authorList>
            <consortium name="DOE Joint Genome Institute"/>
            <consortium name="Mycorrhizal Genomics Consortium"/>
            <person name="Kohler A."/>
            <person name="Kuo A."/>
            <person name="Nagy L.G."/>
            <person name="Floudas D."/>
            <person name="Copeland A."/>
            <person name="Barry K.W."/>
            <person name="Cichocki N."/>
            <person name="Veneault-Fourrey C."/>
            <person name="LaButti K."/>
            <person name="Lindquist E.A."/>
            <person name="Lipzen A."/>
            <person name="Lundell T."/>
            <person name="Morin E."/>
            <person name="Murat C."/>
            <person name="Riley R."/>
            <person name="Ohm R."/>
            <person name="Sun H."/>
            <person name="Tunlid A."/>
            <person name="Henrissat B."/>
            <person name="Grigoriev I.V."/>
            <person name="Hibbett D.S."/>
            <person name="Martin F."/>
        </authorList>
    </citation>
    <scope>NUCLEOTIDE SEQUENCE [LARGE SCALE GENOMIC DNA]</scope>
    <source>
        <strain evidence="2">Foug A</strain>
    </source>
</reference>
<dbReference type="Proteomes" id="UP000053989">
    <property type="component" value="Unassembled WGS sequence"/>
</dbReference>